<dbReference type="Proteomes" id="UP001214301">
    <property type="component" value="Chromosome"/>
</dbReference>
<evidence type="ECO:0000313" key="1">
    <source>
        <dbReference type="EMBL" id="WCI00087.1"/>
    </source>
</evidence>
<organism evidence="1 2">
    <name type="scientific">Pseudomonas capeferrum</name>
    <dbReference type="NCBI Taxonomy" id="1495066"/>
    <lineage>
        <taxon>Bacteria</taxon>
        <taxon>Pseudomonadati</taxon>
        <taxon>Pseudomonadota</taxon>
        <taxon>Gammaproteobacteria</taxon>
        <taxon>Pseudomonadales</taxon>
        <taxon>Pseudomonadaceae</taxon>
        <taxon>Pseudomonas</taxon>
    </lineage>
</organism>
<gene>
    <name evidence="1" type="ORF">PMC74_25615</name>
</gene>
<reference evidence="1 2" key="1">
    <citation type="journal article" date="2020" name="Front. Microbiol.">
        <title>Toward Biorecycling: Isolation of a Soil Bacterium That Grows on a Polyurethane Oligomer and Monomer.</title>
        <authorList>
            <person name="Espinosa M.J.C."/>
            <person name="Blanco A.C."/>
            <person name="Schmidgall T."/>
            <person name="Atanasoff-Kardjalieff A.K."/>
            <person name="Kappelmeyer U."/>
            <person name="Tischler D."/>
            <person name="Pieper D.H."/>
            <person name="Heipieper H.J."/>
            <person name="Eberlein C."/>
        </authorList>
    </citation>
    <scope>NUCLEOTIDE SEQUENCE [LARGE SCALE GENOMIC DNA]</scope>
    <source>
        <strain evidence="1 2">TDA1</strain>
    </source>
</reference>
<proteinExistence type="predicted"/>
<sequence length="334" mass="39011">MIQSYAFRNRDGLLGIFQREDEIVHLYVDTEYSTYTCRNWKEWTQQAESEHDKRFAGGDITKPTEKSIYYYLLQFCEDINIDVLDLVEVKEPGFFFSRISKGNFRFNYLGDSYYQEIRAYQAIQNTLDSLLYVVEPSETNFNSYGHKIRELLILACTEVEYLLLRVLMENGYPKRKTYKTNDYIHCLPILKLNEYKVILGQYPNLKVFEPFANWNSASATQTLEWYDAYNSVKHNRGGSLEKANFKHLLDAIAAIHILLEAQYGKNVFHKWTQYKEAKSVFETVSRPCWNPSEISVPIFSGYRLNANWIGAMQYFACHPIAGKPPKPKCLTCGK</sequence>
<keyword evidence="2" id="KW-1185">Reference proteome</keyword>
<accession>A0ABY7R926</accession>
<dbReference type="EMBL" id="CP116669">
    <property type="protein sequence ID" value="WCI00087.1"/>
    <property type="molecule type" value="Genomic_DNA"/>
</dbReference>
<dbReference type="RefSeq" id="WP_156309958.1">
    <property type="nucleotide sequence ID" value="NZ_CP116669.1"/>
</dbReference>
<evidence type="ECO:0000313" key="2">
    <source>
        <dbReference type="Proteomes" id="UP001214301"/>
    </source>
</evidence>
<name>A0ABY7R926_9PSED</name>
<protein>
    <submittedName>
        <fullName evidence="1">Uncharacterized protein</fullName>
    </submittedName>
</protein>